<organism evidence="2 3">
    <name type="scientific">Brassica oleracea var. oleracea</name>
    <dbReference type="NCBI Taxonomy" id="109376"/>
    <lineage>
        <taxon>Eukaryota</taxon>
        <taxon>Viridiplantae</taxon>
        <taxon>Streptophyta</taxon>
        <taxon>Embryophyta</taxon>
        <taxon>Tracheophyta</taxon>
        <taxon>Spermatophyta</taxon>
        <taxon>Magnoliopsida</taxon>
        <taxon>eudicotyledons</taxon>
        <taxon>Gunneridae</taxon>
        <taxon>Pentapetalae</taxon>
        <taxon>rosids</taxon>
        <taxon>malvids</taxon>
        <taxon>Brassicales</taxon>
        <taxon>Brassicaceae</taxon>
        <taxon>Brassiceae</taxon>
        <taxon>Brassica</taxon>
    </lineage>
</organism>
<evidence type="ECO:0000313" key="3">
    <source>
        <dbReference type="Proteomes" id="UP000032141"/>
    </source>
</evidence>
<dbReference type="Pfam" id="PF22936">
    <property type="entry name" value="Pol_BBD"/>
    <property type="match status" value="1"/>
</dbReference>
<keyword evidence="3" id="KW-1185">Reference proteome</keyword>
<dbReference type="AlphaFoldDB" id="A0A0D3B802"/>
<evidence type="ECO:0000313" key="2">
    <source>
        <dbReference type="EnsemblPlants" id="Bo3g044740.1"/>
    </source>
</evidence>
<dbReference type="Gramene" id="Bo3g044740.1">
    <property type="protein sequence ID" value="Bo3g044740.1"/>
    <property type="gene ID" value="Bo3g044740"/>
</dbReference>
<evidence type="ECO:0000259" key="1">
    <source>
        <dbReference type="Pfam" id="PF22936"/>
    </source>
</evidence>
<name>A0A0D3B802_BRAOL</name>
<reference evidence="2 3" key="1">
    <citation type="journal article" date="2014" name="Genome Biol.">
        <title>Transcriptome and methylome profiling reveals relics of genome dominance in the mesopolyploid Brassica oleracea.</title>
        <authorList>
            <person name="Parkin I.A."/>
            <person name="Koh C."/>
            <person name="Tang H."/>
            <person name="Robinson S.J."/>
            <person name="Kagale S."/>
            <person name="Clarke W.E."/>
            <person name="Town C.D."/>
            <person name="Nixon J."/>
            <person name="Krishnakumar V."/>
            <person name="Bidwell S.L."/>
            <person name="Denoeud F."/>
            <person name="Belcram H."/>
            <person name="Links M.G."/>
            <person name="Just J."/>
            <person name="Clarke C."/>
            <person name="Bender T."/>
            <person name="Huebert T."/>
            <person name="Mason A.S."/>
            <person name="Pires J.C."/>
            <person name="Barker G."/>
            <person name="Moore J."/>
            <person name="Walley P.G."/>
            <person name="Manoli S."/>
            <person name="Batley J."/>
            <person name="Edwards D."/>
            <person name="Nelson M.N."/>
            <person name="Wang X."/>
            <person name="Paterson A.H."/>
            <person name="King G."/>
            <person name="Bancroft I."/>
            <person name="Chalhoub B."/>
            <person name="Sharpe A.G."/>
        </authorList>
    </citation>
    <scope>NUCLEOTIDE SEQUENCE</scope>
    <source>
        <strain evidence="2 3">cv. TO1000</strain>
    </source>
</reference>
<dbReference type="InterPro" id="IPR054722">
    <property type="entry name" value="PolX-like_BBD"/>
</dbReference>
<dbReference type="EnsemblPlants" id="Bo3g044740.1">
    <property type="protein sequence ID" value="Bo3g044740.1"/>
    <property type="gene ID" value="Bo3g044740"/>
</dbReference>
<dbReference type="HOGENOM" id="CLU_2007088_0_0_1"/>
<dbReference type="Proteomes" id="UP000032141">
    <property type="component" value="Chromosome C3"/>
</dbReference>
<sequence>MGCSVHMNPGRDLFIFLQEATFGKVRMANKSVPHVKGVASVRKWSTVENNQQIYHVHERRRQSLYSSGYPKSLLTYAGENSSVTSTNKDIDETQLWYNNVIRKTQRVKSAQAKHATKDKLDYIL</sequence>
<protein>
    <recommendedName>
        <fullName evidence="1">Retrovirus-related Pol polyprotein from transposon TNT 1-94-like beta-barrel domain-containing protein</fullName>
    </recommendedName>
</protein>
<reference evidence="2" key="2">
    <citation type="submission" date="2015-03" db="UniProtKB">
        <authorList>
            <consortium name="EnsemblPlants"/>
        </authorList>
    </citation>
    <scope>IDENTIFICATION</scope>
</reference>
<proteinExistence type="predicted"/>
<accession>A0A0D3B802</accession>
<feature type="domain" description="Retrovirus-related Pol polyprotein from transposon TNT 1-94-like beta-barrel" evidence="1">
    <location>
        <begin position="2"/>
        <end position="51"/>
    </location>
</feature>